<keyword evidence="1" id="KW-0813">Transport</keyword>
<dbReference type="InterPro" id="IPR050166">
    <property type="entry name" value="ABC_transporter_ATP-bind"/>
</dbReference>
<dbReference type="PANTHER" id="PTHR42788">
    <property type="entry name" value="TAURINE IMPORT ATP-BINDING PROTEIN-RELATED"/>
    <property type="match status" value="1"/>
</dbReference>
<reference evidence="8 9" key="1">
    <citation type="submission" date="2019-05" db="EMBL/GenBank/DDBJ databases">
        <authorList>
            <person name="Lee S.D."/>
        </authorList>
    </citation>
    <scope>NUCLEOTIDE SEQUENCE [LARGE SCALE GENOMIC DNA]</scope>
    <source>
        <strain evidence="8 9">YC2-7</strain>
    </source>
</reference>
<dbReference type="SMART" id="SM00382">
    <property type="entry name" value="AAA"/>
    <property type="match status" value="1"/>
</dbReference>
<evidence type="ECO:0000313" key="8">
    <source>
        <dbReference type="EMBL" id="NMN93701.1"/>
    </source>
</evidence>
<organism evidence="8 9">
    <name type="scientific">Antrihabitans stalactiti</name>
    <dbReference type="NCBI Taxonomy" id="2584121"/>
    <lineage>
        <taxon>Bacteria</taxon>
        <taxon>Bacillati</taxon>
        <taxon>Actinomycetota</taxon>
        <taxon>Actinomycetes</taxon>
        <taxon>Mycobacteriales</taxon>
        <taxon>Nocardiaceae</taxon>
        <taxon>Antrihabitans</taxon>
    </lineage>
</organism>
<evidence type="ECO:0000256" key="6">
    <source>
        <dbReference type="ARBA" id="ARBA00023136"/>
    </source>
</evidence>
<keyword evidence="3" id="KW-0547">Nucleotide-binding</keyword>
<dbReference type="Pfam" id="PF00005">
    <property type="entry name" value="ABC_tran"/>
    <property type="match status" value="1"/>
</dbReference>
<dbReference type="SUPFAM" id="SSF52540">
    <property type="entry name" value="P-loop containing nucleoside triphosphate hydrolases"/>
    <property type="match status" value="1"/>
</dbReference>
<keyword evidence="6" id="KW-0472">Membrane</keyword>
<evidence type="ECO:0000256" key="3">
    <source>
        <dbReference type="ARBA" id="ARBA00022741"/>
    </source>
</evidence>
<evidence type="ECO:0000256" key="4">
    <source>
        <dbReference type="ARBA" id="ARBA00022840"/>
    </source>
</evidence>
<dbReference type="PROSITE" id="PS50893">
    <property type="entry name" value="ABC_TRANSPORTER_2"/>
    <property type="match status" value="1"/>
</dbReference>
<proteinExistence type="predicted"/>
<evidence type="ECO:0000256" key="2">
    <source>
        <dbReference type="ARBA" id="ARBA00022475"/>
    </source>
</evidence>
<dbReference type="InterPro" id="IPR003439">
    <property type="entry name" value="ABC_transporter-like_ATP-bd"/>
</dbReference>
<keyword evidence="4 8" id="KW-0067">ATP-binding</keyword>
<reference evidence="8 9" key="2">
    <citation type="submission" date="2020-06" db="EMBL/GenBank/DDBJ databases">
        <title>Antribacter stalactiti gen. nov., sp. nov., a new member of the family Nacardiaceae isolated from a cave.</title>
        <authorList>
            <person name="Kim I.S."/>
        </authorList>
    </citation>
    <scope>NUCLEOTIDE SEQUENCE [LARGE SCALE GENOMIC DNA]</scope>
    <source>
        <strain evidence="8 9">YC2-7</strain>
    </source>
</reference>
<evidence type="ECO:0000259" key="7">
    <source>
        <dbReference type="PROSITE" id="PS50893"/>
    </source>
</evidence>
<gene>
    <name evidence="8" type="ORF">FGL95_01440</name>
</gene>
<keyword evidence="2" id="KW-1003">Cell membrane</keyword>
<dbReference type="RefSeq" id="WP_169584399.1">
    <property type="nucleotide sequence ID" value="NZ_VCQU01000001.1"/>
</dbReference>
<dbReference type="PANTHER" id="PTHR42788:SF17">
    <property type="entry name" value="ALIPHATIC SULFONATES IMPORT ATP-BINDING PROTEIN SSUB"/>
    <property type="match status" value="1"/>
</dbReference>
<dbReference type="Proteomes" id="UP000535543">
    <property type="component" value="Unassembled WGS sequence"/>
</dbReference>
<dbReference type="InterPro" id="IPR027417">
    <property type="entry name" value="P-loop_NTPase"/>
</dbReference>
<accession>A0A848K528</accession>
<dbReference type="AlphaFoldDB" id="A0A848K528"/>
<dbReference type="GO" id="GO:0005524">
    <property type="term" value="F:ATP binding"/>
    <property type="evidence" value="ECO:0007669"/>
    <property type="project" value="UniProtKB-KW"/>
</dbReference>
<dbReference type="EMBL" id="VCQU01000001">
    <property type="protein sequence ID" value="NMN93701.1"/>
    <property type="molecule type" value="Genomic_DNA"/>
</dbReference>
<sequence length="260" mass="27496">MTTTLPSAKNSTSAAAARITGLGKSFGDRVVLDGIDLNIERGEVVALVGRSGSGKSTLLRILAGLAKADSGRAAVDGHPTLAFQEPRLVPWLSVVRNVALGSPGRRNRAAAEAKARAVLAEVGLEDRADSWPLTLSGGEAQRTALARALIAEPTLLLLDEPFGALDALTRLSMHDLLLRLFAERGFGVLLVTHDVAEAVTLADRVLVLDAGRIVEDVVIDLPRPRAHSSPDGAVYAARLLRLLGVAEPTTQQSTERKQFP</sequence>
<dbReference type="InterPro" id="IPR003593">
    <property type="entry name" value="AAA+_ATPase"/>
</dbReference>
<feature type="domain" description="ABC transporter" evidence="7">
    <location>
        <begin position="17"/>
        <end position="235"/>
    </location>
</feature>
<evidence type="ECO:0000256" key="5">
    <source>
        <dbReference type="ARBA" id="ARBA00022967"/>
    </source>
</evidence>
<evidence type="ECO:0000313" key="9">
    <source>
        <dbReference type="Proteomes" id="UP000535543"/>
    </source>
</evidence>
<dbReference type="Gene3D" id="3.40.50.300">
    <property type="entry name" value="P-loop containing nucleotide triphosphate hydrolases"/>
    <property type="match status" value="1"/>
</dbReference>
<name>A0A848K528_9NOCA</name>
<evidence type="ECO:0000256" key="1">
    <source>
        <dbReference type="ARBA" id="ARBA00022448"/>
    </source>
</evidence>
<dbReference type="GO" id="GO:0016887">
    <property type="term" value="F:ATP hydrolysis activity"/>
    <property type="evidence" value="ECO:0007669"/>
    <property type="project" value="InterPro"/>
</dbReference>
<keyword evidence="9" id="KW-1185">Reference proteome</keyword>
<keyword evidence="5" id="KW-1278">Translocase</keyword>
<comment type="caution">
    <text evidence="8">The sequence shown here is derived from an EMBL/GenBank/DDBJ whole genome shotgun (WGS) entry which is preliminary data.</text>
</comment>
<protein>
    <submittedName>
        <fullName evidence="8">ABC transporter ATP-binding protein</fullName>
    </submittedName>
</protein>